<dbReference type="SUPFAM" id="SSF46689">
    <property type="entry name" value="Homeodomain-like"/>
    <property type="match status" value="1"/>
</dbReference>
<dbReference type="GO" id="GO:0000976">
    <property type="term" value="F:transcription cis-regulatory region binding"/>
    <property type="evidence" value="ECO:0007669"/>
    <property type="project" value="TreeGrafter"/>
</dbReference>
<evidence type="ECO:0000256" key="1">
    <source>
        <dbReference type="ARBA" id="ARBA00023015"/>
    </source>
</evidence>
<keyword evidence="1" id="KW-0805">Transcription regulation</keyword>
<evidence type="ECO:0000259" key="5">
    <source>
        <dbReference type="PROSITE" id="PS50977"/>
    </source>
</evidence>
<sequence length="199" mass="22790">MRQRQAEETHKRILVAARQLLASHGYAKMTIEAIAEAAAVSPKTISAVIGSKREIIAELIHPDAFDAPVQQLLSQLRASEEPVQRIELVVQISSQVYESLTMEFELLRTAGVVATELAELARQIEIRRRGRQTYLIMDLHKLSVLRENLTPEEAIDILWSLTSYDMYRMLVVEQRWPTTRYQTWLTTLLIDQLLQPLAL</sequence>
<dbReference type="InterPro" id="IPR001647">
    <property type="entry name" value="HTH_TetR"/>
</dbReference>
<keyword evidence="7" id="KW-1185">Reference proteome</keyword>
<dbReference type="GO" id="GO:0003700">
    <property type="term" value="F:DNA-binding transcription factor activity"/>
    <property type="evidence" value="ECO:0007669"/>
    <property type="project" value="TreeGrafter"/>
</dbReference>
<dbReference type="EMBL" id="BIFS01000001">
    <property type="protein sequence ID" value="GCE21453.1"/>
    <property type="molecule type" value="Genomic_DNA"/>
</dbReference>
<evidence type="ECO:0000256" key="2">
    <source>
        <dbReference type="ARBA" id="ARBA00023125"/>
    </source>
</evidence>
<dbReference type="InterPro" id="IPR050109">
    <property type="entry name" value="HTH-type_TetR-like_transc_reg"/>
</dbReference>
<dbReference type="PANTHER" id="PTHR30055:SF234">
    <property type="entry name" value="HTH-TYPE TRANSCRIPTIONAL REGULATOR BETI"/>
    <property type="match status" value="1"/>
</dbReference>
<evidence type="ECO:0000256" key="4">
    <source>
        <dbReference type="PROSITE-ProRule" id="PRU00335"/>
    </source>
</evidence>
<dbReference type="Proteomes" id="UP000287188">
    <property type="component" value="Unassembled WGS sequence"/>
</dbReference>
<proteinExistence type="predicted"/>
<dbReference type="Gene3D" id="1.10.357.10">
    <property type="entry name" value="Tetracycline Repressor, domain 2"/>
    <property type="match status" value="1"/>
</dbReference>
<dbReference type="PROSITE" id="PS50977">
    <property type="entry name" value="HTH_TETR_2"/>
    <property type="match status" value="1"/>
</dbReference>
<dbReference type="PANTHER" id="PTHR30055">
    <property type="entry name" value="HTH-TYPE TRANSCRIPTIONAL REGULATOR RUTR"/>
    <property type="match status" value="1"/>
</dbReference>
<evidence type="ECO:0000313" key="6">
    <source>
        <dbReference type="EMBL" id="GCE21453.1"/>
    </source>
</evidence>
<reference evidence="7" key="1">
    <citation type="submission" date="2018-12" db="EMBL/GenBank/DDBJ databases">
        <title>Tengunoibacter tsumagoiensis gen. nov., sp. nov., Dictyobacter kobayashii sp. nov., D. alpinus sp. nov., and D. joshuensis sp. nov. and description of Dictyobacteraceae fam. nov. within the order Ktedonobacterales isolated from Tengu-no-mugimeshi.</title>
        <authorList>
            <person name="Wang C.M."/>
            <person name="Zheng Y."/>
            <person name="Sakai Y."/>
            <person name="Toyoda A."/>
            <person name="Minakuchi Y."/>
            <person name="Abe K."/>
            <person name="Yokota A."/>
            <person name="Yabe S."/>
        </authorList>
    </citation>
    <scope>NUCLEOTIDE SEQUENCE [LARGE SCALE GENOMIC DNA]</scope>
    <source>
        <strain evidence="7">Uno11</strain>
    </source>
</reference>
<protein>
    <submittedName>
        <fullName evidence="6">TetR family transcriptional regulator</fullName>
    </submittedName>
</protein>
<evidence type="ECO:0000313" key="7">
    <source>
        <dbReference type="Proteomes" id="UP000287188"/>
    </source>
</evidence>
<accession>A0A402AQT2</accession>
<feature type="domain" description="HTH tetR-type" evidence="5">
    <location>
        <begin position="7"/>
        <end position="67"/>
    </location>
</feature>
<keyword evidence="3" id="KW-0804">Transcription</keyword>
<dbReference type="InterPro" id="IPR009057">
    <property type="entry name" value="Homeodomain-like_sf"/>
</dbReference>
<keyword evidence="2 4" id="KW-0238">DNA-binding</keyword>
<gene>
    <name evidence="6" type="ORF">KDK_52530</name>
</gene>
<evidence type="ECO:0000256" key="3">
    <source>
        <dbReference type="ARBA" id="ARBA00023163"/>
    </source>
</evidence>
<name>A0A402AQT2_9CHLR</name>
<dbReference type="Pfam" id="PF00440">
    <property type="entry name" value="TetR_N"/>
    <property type="match status" value="1"/>
</dbReference>
<comment type="caution">
    <text evidence="6">The sequence shown here is derived from an EMBL/GenBank/DDBJ whole genome shotgun (WGS) entry which is preliminary data.</text>
</comment>
<dbReference type="AlphaFoldDB" id="A0A402AQT2"/>
<feature type="DNA-binding region" description="H-T-H motif" evidence="4">
    <location>
        <begin position="30"/>
        <end position="49"/>
    </location>
</feature>
<organism evidence="6 7">
    <name type="scientific">Dictyobacter kobayashii</name>
    <dbReference type="NCBI Taxonomy" id="2014872"/>
    <lineage>
        <taxon>Bacteria</taxon>
        <taxon>Bacillati</taxon>
        <taxon>Chloroflexota</taxon>
        <taxon>Ktedonobacteria</taxon>
        <taxon>Ktedonobacterales</taxon>
        <taxon>Dictyobacteraceae</taxon>
        <taxon>Dictyobacter</taxon>
    </lineage>
</organism>